<sequence length="392" mass="40591">DISQYSSYGVELRLSVASPVIINGLEVNEPVYFALERNGHVGDWTQFRQRTWGVGGPINKVNDQVLDSDGVRYVGGQFYAAGMNTGSAAAFAVNDVQDRPHVLAMPEVSGTVYAAVSDGKGGWYFGGDFTKVAGMSRLRLAHIDASGQLSSWNPGADGPVYALSKVQGMIVAGGDFLAAGNGSATIARGRFAAFDEDGLLLSWNPLFDGPVLALEQASDSLYVGGYFSSVAGVWGASPYGGLVRLSLSTKQVLTTDAGDLECVASLLASADGTVYVGGGRSGSGFRCIAGPGYLFALDGDTGISNTEWNPYINGAISTMGLKDDTLYVGGNFGLARSGYVGATAPSTKTRSKVAAFSTNSVGTLTAWAPSVSGSVQSLFIHGDTVFTSAKGP</sequence>
<accession>A0A2T4DCY7</accession>
<evidence type="ECO:0000313" key="1">
    <source>
        <dbReference type="EMBL" id="PTB91607.1"/>
    </source>
</evidence>
<protein>
    <submittedName>
        <fullName evidence="1">Uncharacterized protein</fullName>
    </submittedName>
</protein>
<name>A0A2T4DCY7_9BACT</name>
<dbReference type="EMBL" id="PYVU01000340">
    <property type="protein sequence ID" value="PTB91607.1"/>
    <property type="molecule type" value="Genomic_DNA"/>
</dbReference>
<dbReference type="Proteomes" id="UP000240608">
    <property type="component" value="Unassembled WGS sequence"/>
</dbReference>
<comment type="caution">
    <text evidence="1">The sequence shown here is derived from an EMBL/GenBank/DDBJ whole genome shotgun (WGS) entry which is preliminary data.</text>
</comment>
<organism evidence="1 2">
    <name type="scientific">Marivirga lumbricoides</name>
    <dbReference type="NCBI Taxonomy" id="1046115"/>
    <lineage>
        <taxon>Bacteria</taxon>
        <taxon>Pseudomonadati</taxon>
        <taxon>Bacteroidota</taxon>
        <taxon>Cytophagia</taxon>
        <taxon>Cytophagales</taxon>
        <taxon>Marivirgaceae</taxon>
        <taxon>Marivirga</taxon>
    </lineage>
</organism>
<gene>
    <name evidence="1" type="ORF">C9994_15240</name>
</gene>
<reference evidence="1 2" key="1">
    <citation type="submission" date="2018-03" db="EMBL/GenBank/DDBJ databases">
        <title>Cross-interface Injection: A General Nanoliter Liquid Handling Method Applied to Single Cells Genome Amplification Automated Nanoliter Liquid Handling Applied to Single Cell Multiple Displacement Amplification.</title>
        <authorList>
            <person name="Yun J."/>
            <person name="Xu P."/>
            <person name="Xu J."/>
            <person name="Dai X."/>
            <person name="Wang Y."/>
            <person name="Zheng X."/>
            <person name="Cao C."/>
            <person name="Yi Q."/>
            <person name="Zhu Y."/>
            <person name="Wang L."/>
            <person name="Dong Z."/>
            <person name="Huang Y."/>
            <person name="Huang L."/>
            <person name="Du W."/>
        </authorList>
    </citation>
    <scope>NUCLEOTIDE SEQUENCE [LARGE SCALE GENOMIC DNA]</scope>
    <source>
        <strain evidence="1 2">Z-D1-2</strain>
    </source>
</reference>
<dbReference type="AlphaFoldDB" id="A0A2T4DCY7"/>
<feature type="non-terminal residue" evidence="1">
    <location>
        <position position="1"/>
    </location>
</feature>
<evidence type="ECO:0000313" key="2">
    <source>
        <dbReference type="Proteomes" id="UP000240608"/>
    </source>
</evidence>
<proteinExistence type="predicted"/>
<feature type="non-terminal residue" evidence="1">
    <location>
        <position position="392"/>
    </location>
</feature>